<dbReference type="Proteomes" id="UP000266841">
    <property type="component" value="Unassembled WGS sequence"/>
</dbReference>
<evidence type="ECO:0000256" key="1">
    <source>
        <dbReference type="ARBA" id="ARBA00004141"/>
    </source>
</evidence>
<feature type="region of interest" description="Disordered" evidence="6">
    <location>
        <begin position="59"/>
        <end position="107"/>
    </location>
</feature>
<dbReference type="eggNOG" id="ENOG502SDKV">
    <property type="taxonomic scope" value="Eukaryota"/>
</dbReference>
<keyword evidence="2 5" id="KW-0812">Transmembrane</keyword>
<evidence type="ECO:0000256" key="3">
    <source>
        <dbReference type="ARBA" id="ARBA00022989"/>
    </source>
</evidence>
<keyword evidence="5" id="KW-0012">Acyltransferase</keyword>
<comment type="subcellular location">
    <subcellularLocation>
        <location evidence="1">Membrane</location>
        <topology evidence="1">Multi-pass membrane protein</topology>
    </subcellularLocation>
</comment>
<feature type="transmembrane region" description="Helical" evidence="5">
    <location>
        <begin position="243"/>
        <end position="265"/>
    </location>
</feature>
<dbReference type="Pfam" id="PF01529">
    <property type="entry name" value="DHHC"/>
    <property type="match status" value="1"/>
</dbReference>
<proteinExistence type="inferred from homology"/>
<keyword evidence="4 5" id="KW-0472">Membrane</keyword>
<protein>
    <recommendedName>
        <fullName evidence="5">Palmitoyltransferase</fullName>
        <ecNumber evidence="5">2.3.1.225</ecNumber>
    </recommendedName>
</protein>
<feature type="domain" description="Palmitoyltransferase DHHC" evidence="7">
    <location>
        <begin position="294"/>
        <end position="324"/>
    </location>
</feature>
<dbReference type="GO" id="GO:0019706">
    <property type="term" value="F:protein-cysteine S-palmitoyltransferase activity"/>
    <property type="evidence" value="ECO:0007669"/>
    <property type="project" value="UniProtKB-EC"/>
</dbReference>
<dbReference type="GO" id="GO:0016020">
    <property type="term" value="C:membrane"/>
    <property type="evidence" value="ECO:0007669"/>
    <property type="project" value="UniProtKB-SubCell"/>
</dbReference>
<evidence type="ECO:0000256" key="2">
    <source>
        <dbReference type="ARBA" id="ARBA00022692"/>
    </source>
</evidence>
<evidence type="ECO:0000313" key="8">
    <source>
        <dbReference type="EMBL" id="EJK45124.1"/>
    </source>
</evidence>
<name>K0R237_THAOC</name>
<sequence>MYGSPLLNWVWGPTYKQAKGLPARTVRLLRVGRAPQFKRGGYGWVSWVRAEPLSRVEPRRAAGTRDMTVTAPESQASSATNDTGVVRSRRRYGSPANQEADGSSAALSGHVACEETGQQNQVRTPASTADDRIVSKKVYAVSVRWESEQRERASRAQQIGSDGGPISGNEPPLTYTVEDFHNYCCCCARRVGSMFFLIEKPDGTPVIVAGPCWPFCTFVTVPLIVGLGTLVGVFIVSNPSAGLPWWFGFIYYPLLLFVLVVLSCVSCRDPGLMERVTDEEAADADWFWNEQVGSYRPAKAMYCRECKALVNDYDHVCPWTGTVIVSLLDYACVLAFLH</sequence>
<dbReference type="EC" id="2.3.1.225" evidence="5"/>
<accession>K0R237</accession>
<comment type="caution">
    <text evidence="8">The sequence shown here is derived from an EMBL/GenBank/DDBJ whole genome shotgun (WGS) entry which is preliminary data.</text>
</comment>
<dbReference type="OrthoDB" id="36806at2759"/>
<feature type="transmembrane region" description="Helical" evidence="5">
    <location>
        <begin position="215"/>
        <end position="237"/>
    </location>
</feature>
<dbReference type="EMBL" id="AGNL01048757">
    <property type="protein sequence ID" value="EJK45124.1"/>
    <property type="molecule type" value="Genomic_DNA"/>
</dbReference>
<keyword evidence="3 5" id="KW-1133">Transmembrane helix</keyword>
<comment type="similarity">
    <text evidence="5">Belongs to the DHHC palmitoyltransferase family.</text>
</comment>
<gene>
    <name evidence="8" type="ORF">THAOC_36279</name>
</gene>
<feature type="compositionally biased region" description="Polar residues" evidence="6">
    <location>
        <begin position="71"/>
        <end position="83"/>
    </location>
</feature>
<evidence type="ECO:0000313" key="9">
    <source>
        <dbReference type="Proteomes" id="UP000266841"/>
    </source>
</evidence>
<dbReference type="PROSITE" id="PS50216">
    <property type="entry name" value="DHHC"/>
    <property type="match status" value="1"/>
</dbReference>
<evidence type="ECO:0000259" key="7">
    <source>
        <dbReference type="Pfam" id="PF01529"/>
    </source>
</evidence>
<dbReference type="InterPro" id="IPR001594">
    <property type="entry name" value="Palmitoyltrfase_DHHC"/>
</dbReference>
<reference evidence="8 9" key="1">
    <citation type="journal article" date="2012" name="Genome Biol.">
        <title>Genome and low-iron response of an oceanic diatom adapted to chronic iron limitation.</title>
        <authorList>
            <person name="Lommer M."/>
            <person name="Specht M."/>
            <person name="Roy A.S."/>
            <person name="Kraemer L."/>
            <person name="Andreson R."/>
            <person name="Gutowska M.A."/>
            <person name="Wolf J."/>
            <person name="Bergner S.V."/>
            <person name="Schilhabel M.B."/>
            <person name="Klostermeier U.C."/>
            <person name="Beiko R.G."/>
            <person name="Rosenstiel P."/>
            <person name="Hippler M."/>
            <person name="Laroche J."/>
        </authorList>
    </citation>
    <scope>NUCLEOTIDE SEQUENCE [LARGE SCALE GENOMIC DNA]</scope>
    <source>
        <strain evidence="8 9">CCMP1005</strain>
    </source>
</reference>
<comment type="catalytic activity">
    <reaction evidence="5">
        <text>L-cysteinyl-[protein] + hexadecanoyl-CoA = S-hexadecanoyl-L-cysteinyl-[protein] + CoA</text>
        <dbReference type="Rhea" id="RHEA:36683"/>
        <dbReference type="Rhea" id="RHEA-COMP:10131"/>
        <dbReference type="Rhea" id="RHEA-COMP:11032"/>
        <dbReference type="ChEBI" id="CHEBI:29950"/>
        <dbReference type="ChEBI" id="CHEBI:57287"/>
        <dbReference type="ChEBI" id="CHEBI:57379"/>
        <dbReference type="ChEBI" id="CHEBI:74151"/>
        <dbReference type="EC" id="2.3.1.225"/>
    </reaction>
</comment>
<keyword evidence="5" id="KW-0808">Transferase</keyword>
<evidence type="ECO:0000256" key="5">
    <source>
        <dbReference type="RuleBase" id="RU079119"/>
    </source>
</evidence>
<evidence type="ECO:0000256" key="6">
    <source>
        <dbReference type="SAM" id="MobiDB-lite"/>
    </source>
</evidence>
<organism evidence="8 9">
    <name type="scientific">Thalassiosira oceanica</name>
    <name type="common">Marine diatom</name>
    <dbReference type="NCBI Taxonomy" id="159749"/>
    <lineage>
        <taxon>Eukaryota</taxon>
        <taxon>Sar</taxon>
        <taxon>Stramenopiles</taxon>
        <taxon>Ochrophyta</taxon>
        <taxon>Bacillariophyta</taxon>
        <taxon>Coscinodiscophyceae</taxon>
        <taxon>Thalassiosirophycidae</taxon>
        <taxon>Thalassiosirales</taxon>
        <taxon>Thalassiosiraceae</taxon>
        <taxon>Thalassiosira</taxon>
    </lineage>
</organism>
<comment type="domain">
    <text evidence="5">The DHHC domain is required for palmitoyltransferase activity.</text>
</comment>
<evidence type="ECO:0000256" key="4">
    <source>
        <dbReference type="ARBA" id="ARBA00023136"/>
    </source>
</evidence>
<dbReference type="AlphaFoldDB" id="K0R237"/>
<keyword evidence="9" id="KW-1185">Reference proteome</keyword>